<dbReference type="RefSeq" id="XP_062633636.1">
    <property type="nucleotide sequence ID" value="XM_062784805.1"/>
</dbReference>
<proteinExistence type="predicted"/>
<dbReference type="GeneID" id="87821418"/>
<reference evidence="1" key="1">
    <citation type="journal article" date="2023" name="Mol. Phylogenet. Evol.">
        <title>Genome-scale phylogeny and comparative genomics of the fungal order Sordariales.</title>
        <authorList>
            <person name="Hensen N."/>
            <person name="Bonometti L."/>
            <person name="Westerberg I."/>
            <person name="Brannstrom I.O."/>
            <person name="Guillou S."/>
            <person name="Cros-Aarteil S."/>
            <person name="Calhoun S."/>
            <person name="Haridas S."/>
            <person name="Kuo A."/>
            <person name="Mondo S."/>
            <person name="Pangilinan J."/>
            <person name="Riley R."/>
            <person name="LaButti K."/>
            <person name="Andreopoulos B."/>
            <person name="Lipzen A."/>
            <person name="Chen C."/>
            <person name="Yan M."/>
            <person name="Daum C."/>
            <person name="Ng V."/>
            <person name="Clum A."/>
            <person name="Steindorff A."/>
            <person name="Ohm R.A."/>
            <person name="Martin F."/>
            <person name="Silar P."/>
            <person name="Natvig D.O."/>
            <person name="Lalanne C."/>
            <person name="Gautier V."/>
            <person name="Ament-Velasquez S.L."/>
            <person name="Kruys A."/>
            <person name="Hutchinson M.I."/>
            <person name="Powell A.J."/>
            <person name="Barry K."/>
            <person name="Miller A.N."/>
            <person name="Grigoriev I.V."/>
            <person name="Debuchy R."/>
            <person name="Gladieux P."/>
            <person name="Hiltunen Thoren M."/>
            <person name="Johannesson H."/>
        </authorList>
    </citation>
    <scope>NUCLEOTIDE SEQUENCE</scope>
    <source>
        <strain evidence="1">CBS 141.50</strain>
    </source>
</reference>
<comment type="caution">
    <text evidence="1">The sequence shown here is derived from an EMBL/GenBank/DDBJ whole genome shotgun (WGS) entry which is preliminary data.</text>
</comment>
<dbReference type="EMBL" id="MU853636">
    <property type="protein sequence ID" value="KAK4140265.1"/>
    <property type="molecule type" value="Genomic_DNA"/>
</dbReference>
<reference evidence="1" key="2">
    <citation type="submission" date="2023-05" db="EMBL/GenBank/DDBJ databases">
        <authorList>
            <consortium name="Lawrence Berkeley National Laboratory"/>
            <person name="Steindorff A."/>
            <person name="Hensen N."/>
            <person name="Bonometti L."/>
            <person name="Westerberg I."/>
            <person name="Brannstrom I.O."/>
            <person name="Guillou S."/>
            <person name="Cros-Aarteil S."/>
            <person name="Calhoun S."/>
            <person name="Haridas S."/>
            <person name="Kuo A."/>
            <person name="Mondo S."/>
            <person name="Pangilinan J."/>
            <person name="Riley R."/>
            <person name="Labutti K."/>
            <person name="Andreopoulos B."/>
            <person name="Lipzen A."/>
            <person name="Chen C."/>
            <person name="Yanf M."/>
            <person name="Daum C."/>
            <person name="Ng V."/>
            <person name="Clum A."/>
            <person name="Ohm R."/>
            <person name="Martin F."/>
            <person name="Silar P."/>
            <person name="Natvig D."/>
            <person name="Lalanne C."/>
            <person name="Gautier V."/>
            <person name="Ament-Velasquez S.L."/>
            <person name="Kruys A."/>
            <person name="Hutchinson M.I."/>
            <person name="Powell A.J."/>
            <person name="Barry K."/>
            <person name="Miller A.N."/>
            <person name="Grigoriev I.V."/>
            <person name="Debuchy R."/>
            <person name="Gladieux P."/>
            <person name="Thoren M.H."/>
            <person name="Johannesson H."/>
        </authorList>
    </citation>
    <scope>NUCLEOTIDE SEQUENCE</scope>
    <source>
        <strain evidence="1">CBS 141.50</strain>
    </source>
</reference>
<dbReference type="AlphaFoldDB" id="A0AAN6UXE4"/>
<evidence type="ECO:0000313" key="2">
    <source>
        <dbReference type="Proteomes" id="UP001302676"/>
    </source>
</evidence>
<protein>
    <submittedName>
        <fullName evidence="1">Uncharacterized protein</fullName>
    </submittedName>
</protein>
<organism evidence="1 2">
    <name type="scientific">Dichotomopilus funicola</name>
    <dbReference type="NCBI Taxonomy" id="1934379"/>
    <lineage>
        <taxon>Eukaryota</taxon>
        <taxon>Fungi</taxon>
        <taxon>Dikarya</taxon>
        <taxon>Ascomycota</taxon>
        <taxon>Pezizomycotina</taxon>
        <taxon>Sordariomycetes</taxon>
        <taxon>Sordariomycetidae</taxon>
        <taxon>Sordariales</taxon>
        <taxon>Chaetomiaceae</taxon>
        <taxon>Dichotomopilus</taxon>
    </lineage>
</organism>
<accession>A0AAN6UXE4</accession>
<dbReference type="Proteomes" id="UP001302676">
    <property type="component" value="Unassembled WGS sequence"/>
</dbReference>
<name>A0AAN6UXE4_9PEZI</name>
<keyword evidence="2" id="KW-1185">Reference proteome</keyword>
<gene>
    <name evidence="1" type="ORF">C8A04DRAFT_40055</name>
</gene>
<evidence type="ECO:0000313" key="1">
    <source>
        <dbReference type="EMBL" id="KAK4140265.1"/>
    </source>
</evidence>
<sequence length="489" mass="54408">MVNRKPNVATSIPEWADKIRRQLGIKGTDPDRDDKIWAADTAGWCFSSGSDLDEKDYLLLRVIWTHHGNINKLSAFIRNNPELEGGSTREIYERIKPELEGYLEDIRPNKDGTRPRSSCGKYSTIKEFHNRSDVAELSKKVHKKFNPTISASPSATAASTNSLDDDGAFASGDITTLMAETSISGLPATPVRRGPQAQPSMETPVVATSYPVAGGTQNPATTDEYYVNMAILVLLQQLLSDMRELATDVPRRRLDFLGLPFEDLDWLVDRLSLKLYSRESGGDPVELMEARVDGYLCKRGYKPKPCVRRAGASAIRWQESAEMASWVSSLAEESEHFGLLQSSSSGRKRRLLLSRNREEIYITIAEYGEAWKQYIRTGSASGSPSARKKGDGIDLAGSDVFVRNSIAAVPKEFEEQANDAEKHLPVDTPNRPRLTRAQKELKLLDNGHFCFMNQWGPFSAKSDSDMDLLLRRLIGFHVQLLATASGQPI</sequence>